<feature type="compositionally biased region" description="Pro residues" evidence="1">
    <location>
        <begin position="159"/>
        <end position="168"/>
    </location>
</feature>
<proteinExistence type="predicted"/>
<comment type="caution">
    <text evidence="4">The sequence shown here is derived from an EMBL/GenBank/DDBJ whole genome shotgun (WGS) entry which is preliminary data.</text>
</comment>
<evidence type="ECO:0000256" key="2">
    <source>
        <dbReference type="SAM" id="Phobius"/>
    </source>
</evidence>
<evidence type="ECO:0000256" key="3">
    <source>
        <dbReference type="SAM" id="SignalP"/>
    </source>
</evidence>
<dbReference type="RefSeq" id="XP_007774714.1">
    <property type="nucleotide sequence ID" value="XM_007776524.1"/>
</dbReference>
<dbReference type="KEGG" id="cput:CONPUDRAFT_140198"/>
<feature type="transmembrane region" description="Helical" evidence="2">
    <location>
        <begin position="38"/>
        <end position="57"/>
    </location>
</feature>
<dbReference type="Proteomes" id="UP000053558">
    <property type="component" value="Unassembled WGS sequence"/>
</dbReference>
<keyword evidence="2" id="KW-0472">Membrane</keyword>
<evidence type="ECO:0000313" key="4">
    <source>
        <dbReference type="EMBL" id="EIW75311.1"/>
    </source>
</evidence>
<evidence type="ECO:0000313" key="5">
    <source>
        <dbReference type="Proteomes" id="UP000053558"/>
    </source>
</evidence>
<keyword evidence="5" id="KW-1185">Reference proteome</keyword>
<keyword evidence="2" id="KW-0812">Transmembrane</keyword>
<keyword evidence="2" id="KW-1133">Transmembrane helix</keyword>
<dbReference type="EMBL" id="JH711589">
    <property type="protein sequence ID" value="EIW75311.1"/>
    <property type="molecule type" value="Genomic_DNA"/>
</dbReference>
<reference evidence="5" key="1">
    <citation type="journal article" date="2012" name="Science">
        <title>The Paleozoic origin of enzymatic lignin decomposition reconstructed from 31 fungal genomes.</title>
        <authorList>
            <person name="Floudas D."/>
            <person name="Binder M."/>
            <person name="Riley R."/>
            <person name="Barry K."/>
            <person name="Blanchette R.A."/>
            <person name="Henrissat B."/>
            <person name="Martinez A.T."/>
            <person name="Otillar R."/>
            <person name="Spatafora J.W."/>
            <person name="Yadav J.S."/>
            <person name="Aerts A."/>
            <person name="Benoit I."/>
            <person name="Boyd A."/>
            <person name="Carlson A."/>
            <person name="Copeland A."/>
            <person name="Coutinho P.M."/>
            <person name="de Vries R.P."/>
            <person name="Ferreira P."/>
            <person name="Findley K."/>
            <person name="Foster B."/>
            <person name="Gaskell J."/>
            <person name="Glotzer D."/>
            <person name="Gorecki P."/>
            <person name="Heitman J."/>
            <person name="Hesse C."/>
            <person name="Hori C."/>
            <person name="Igarashi K."/>
            <person name="Jurgens J.A."/>
            <person name="Kallen N."/>
            <person name="Kersten P."/>
            <person name="Kohler A."/>
            <person name="Kuees U."/>
            <person name="Kumar T.K.A."/>
            <person name="Kuo A."/>
            <person name="LaButti K."/>
            <person name="Larrondo L.F."/>
            <person name="Lindquist E."/>
            <person name="Ling A."/>
            <person name="Lombard V."/>
            <person name="Lucas S."/>
            <person name="Lundell T."/>
            <person name="Martin R."/>
            <person name="McLaughlin D.J."/>
            <person name="Morgenstern I."/>
            <person name="Morin E."/>
            <person name="Murat C."/>
            <person name="Nagy L.G."/>
            <person name="Nolan M."/>
            <person name="Ohm R.A."/>
            <person name="Patyshakuliyeva A."/>
            <person name="Rokas A."/>
            <person name="Ruiz-Duenas F.J."/>
            <person name="Sabat G."/>
            <person name="Salamov A."/>
            <person name="Samejima M."/>
            <person name="Schmutz J."/>
            <person name="Slot J.C."/>
            <person name="St John F."/>
            <person name="Stenlid J."/>
            <person name="Sun H."/>
            <person name="Sun S."/>
            <person name="Syed K."/>
            <person name="Tsang A."/>
            <person name="Wiebenga A."/>
            <person name="Young D."/>
            <person name="Pisabarro A."/>
            <person name="Eastwood D.C."/>
            <person name="Martin F."/>
            <person name="Cullen D."/>
            <person name="Grigoriev I.V."/>
            <person name="Hibbett D.S."/>
        </authorList>
    </citation>
    <scope>NUCLEOTIDE SEQUENCE [LARGE SCALE GENOMIC DNA]</scope>
    <source>
        <strain evidence="5">RWD-64-598 SS2</strain>
    </source>
</reference>
<dbReference type="OMA" id="REDSKFQ"/>
<protein>
    <submittedName>
        <fullName evidence="4">Uncharacterized protein</fullName>
    </submittedName>
</protein>
<dbReference type="AlphaFoldDB" id="A0A5M3M9H5"/>
<dbReference type="GeneID" id="19201473"/>
<feature type="signal peptide" evidence="3">
    <location>
        <begin position="1"/>
        <end position="22"/>
    </location>
</feature>
<evidence type="ECO:0000256" key="1">
    <source>
        <dbReference type="SAM" id="MobiDB-lite"/>
    </source>
</evidence>
<organism evidence="4 5">
    <name type="scientific">Coniophora puteana (strain RWD-64-598)</name>
    <name type="common">Brown rot fungus</name>
    <dbReference type="NCBI Taxonomy" id="741705"/>
    <lineage>
        <taxon>Eukaryota</taxon>
        <taxon>Fungi</taxon>
        <taxon>Dikarya</taxon>
        <taxon>Basidiomycota</taxon>
        <taxon>Agaricomycotina</taxon>
        <taxon>Agaricomycetes</taxon>
        <taxon>Agaricomycetidae</taxon>
        <taxon>Boletales</taxon>
        <taxon>Coniophorineae</taxon>
        <taxon>Coniophoraceae</taxon>
        <taxon>Coniophora</taxon>
    </lineage>
</organism>
<feature type="compositionally biased region" description="Polar residues" evidence="1">
    <location>
        <begin position="141"/>
        <end position="153"/>
    </location>
</feature>
<accession>A0A5M3M9H5</accession>
<keyword evidence="3" id="KW-0732">Signal</keyword>
<gene>
    <name evidence="4" type="ORF">CONPUDRAFT_140198</name>
</gene>
<feature type="compositionally biased region" description="Pro residues" evidence="1">
    <location>
        <begin position="119"/>
        <end position="130"/>
    </location>
</feature>
<name>A0A5M3M9H5_CONPW</name>
<sequence length="184" mass="19952">MSTYTRPLLFTTLALLFSKTNAQYYNGYNNNNYGRWVGLAIAIIALLFFILSCSLMARRRRRLMNAGVKPVVWPTSNANQSSVLPFWQSPPPYTPSNGMQAPQQQPWQGPGGPGAQTAYPPPSGPPPPPYNKDGKPMGGDSATQGYTQQQGFSGAQPQYQPPAGPPPAHTRNDSRGNFVGGFHA</sequence>
<feature type="compositionally biased region" description="Low complexity" evidence="1">
    <location>
        <begin position="98"/>
        <end position="108"/>
    </location>
</feature>
<feature type="region of interest" description="Disordered" evidence="1">
    <location>
        <begin position="83"/>
        <end position="184"/>
    </location>
</feature>
<feature type="chain" id="PRO_5024364381" evidence="3">
    <location>
        <begin position="23"/>
        <end position="184"/>
    </location>
</feature>